<feature type="transmembrane region" description="Helical" evidence="14">
    <location>
        <begin position="12"/>
        <end position="30"/>
    </location>
</feature>
<dbReference type="NCBIfam" id="NF009553">
    <property type="entry name" value="PRK12997.1-5"/>
    <property type="match status" value="1"/>
</dbReference>
<keyword evidence="4" id="KW-1003">Cell membrane</keyword>
<keyword evidence="8 14" id="KW-1133">Transmembrane helix</keyword>
<feature type="transmembrane region" description="Helical" evidence="14">
    <location>
        <begin position="260"/>
        <end position="285"/>
    </location>
</feature>
<name>A0A2N6UK74_9FIRM</name>
<comment type="caution">
    <text evidence="15">The sequence shown here is derived from an EMBL/GenBank/DDBJ whole genome shotgun (WGS) entry which is preliminary data.</text>
</comment>
<keyword evidence="9 14" id="KW-0472">Membrane</keyword>
<dbReference type="Proteomes" id="UP000235658">
    <property type="component" value="Unassembled WGS sequence"/>
</dbReference>
<proteinExistence type="inferred from homology"/>
<keyword evidence="7 14" id="KW-0812">Transmembrane</keyword>
<dbReference type="PANTHER" id="PTHR33843">
    <property type="entry name" value="ASCORBATE-SPECIFIC PTS SYSTEM EIIC COMPONENT"/>
    <property type="match status" value="1"/>
</dbReference>
<dbReference type="NCBIfam" id="NF006922">
    <property type="entry name" value="PRK09410.1-5"/>
    <property type="match status" value="1"/>
</dbReference>
<evidence type="ECO:0000256" key="6">
    <source>
        <dbReference type="ARBA" id="ARBA00022683"/>
    </source>
</evidence>
<evidence type="ECO:0000256" key="2">
    <source>
        <dbReference type="ARBA" id="ARBA00011738"/>
    </source>
</evidence>
<dbReference type="Pfam" id="PF03611">
    <property type="entry name" value="EIIC-GAT"/>
    <property type="match status" value="1"/>
</dbReference>
<protein>
    <recommendedName>
        <fullName evidence="12">Ascorbate-specific PTS system EIIC component</fullName>
    </recommendedName>
    <alternativeName>
        <fullName evidence="13">Ascorbate-specific permease IIC component UlaA</fullName>
    </alternativeName>
</protein>
<evidence type="ECO:0000256" key="8">
    <source>
        <dbReference type="ARBA" id="ARBA00022989"/>
    </source>
</evidence>
<feature type="transmembrane region" description="Helical" evidence="14">
    <location>
        <begin position="227"/>
        <end position="248"/>
    </location>
</feature>
<accession>A0A2N6UK74</accession>
<feature type="transmembrane region" description="Helical" evidence="14">
    <location>
        <begin position="427"/>
        <end position="446"/>
    </location>
</feature>
<gene>
    <name evidence="15" type="ORF">CJ192_00590</name>
</gene>
<evidence type="ECO:0000256" key="11">
    <source>
        <dbReference type="ARBA" id="ARBA00038218"/>
    </source>
</evidence>
<evidence type="ECO:0000256" key="5">
    <source>
        <dbReference type="ARBA" id="ARBA00022597"/>
    </source>
</evidence>
<evidence type="ECO:0000256" key="1">
    <source>
        <dbReference type="ARBA" id="ARBA00004651"/>
    </source>
</evidence>
<comment type="function">
    <text evidence="10">The phosphoenolpyruvate-dependent sugar phosphotransferase system (sugar PTS), a major carbohydrate active transport system, catalyzes the phosphorylation of incoming sugar substrates concomitantly with their translocation across the cell membrane. The enzyme II UlaABC PTS system is involved in ascorbate transport.</text>
</comment>
<evidence type="ECO:0000256" key="7">
    <source>
        <dbReference type="ARBA" id="ARBA00022692"/>
    </source>
</evidence>
<sequence length="453" mass="47952">MNGIIKLLVDIASQPALLVALIALIGLVIQKKSTSDIIKGTLKTWIGFVVLSAGADVVTGSLEPFGKMFQHAFNVQGVVPNNEAIVSMALVKYGTTTALIMFFGMLVNILIARFTKFKHIFLTGHHTLYMACMLAVIFAVAGFSGLQLVVIGSLTLGAIMSLSPFFLQRYMRDMTGANNIGLGHFGGIGYWLSGKIGEIIGKNSKEVVSTEDTNFPKGLSFLRDSTVSIGLTMMVIYLIVALVAGPNFVASEYPDGGNYIIFSLMKGAQFAAGVYIILSGVRLILNEILPAFKGISEKLVPNSIPALDCPIVFTMAPNAVLIGFFSSFIGGVVSLIIMGLLGTTIILPGVVPHFFCGATAGVFGNAKGGRKGAIIGAFIHGIFISFLPLFLMPVLGDLGFANSTFSDADFTIVGILFGLLGSNLGRIGVVAGLILVYAAIFGYSFVKKDESEN</sequence>
<dbReference type="GO" id="GO:0009401">
    <property type="term" value="P:phosphoenolpyruvate-dependent sugar phosphotransferase system"/>
    <property type="evidence" value="ECO:0007669"/>
    <property type="project" value="UniProtKB-KW"/>
</dbReference>
<feature type="transmembrane region" description="Helical" evidence="14">
    <location>
        <begin position="335"/>
        <end position="360"/>
    </location>
</feature>
<feature type="transmembrane region" description="Helical" evidence="14">
    <location>
        <begin position="372"/>
        <end position="392"/>
    </location>
</feature>
<comment type="subcellular location">
    <subcellularLocation>
        <location evidence="1">Cell membrane</location>
        <topology evidence="1">Multi-pass membrane protein</topology>
    </subcellularLocation>
</comment>
<evidence type="ECO:0000256" key="12">
    <source>
        <dbReference type="ARBA" id="ARBA00039702"/>
    </source>
</evidence>
<evidence type="ECO:0000256" key="4">
    <source>
        <dbReference type="ARBA" id="ARBA00022475"/>
    </source>
</evidence>
<organism evidence="15 16">
    <name type="scientific">Anaerococcus hydrogenalis</name>
    <dbReference type="NCBI Taxonomy" id="33029"/>
    <lineage>
        <taxon>Bacteria</taxon>
        <taxon>Bacillati</taxon>
        <taxon>Bacillota</taxon>
        <taxon>Tissierellia</taxon>
        <taxon>Tissierellales</taxon>
        <taxon>Peptoniphilaceae</taxon>
        <taxon>Anaerococcus</taxon>
    </lineage>
</organism>
<dbReference type="InterPro" id="IPR051562">
    <property type="entry name" value="Ascorbate-PTS_EIIC"/>
</dbReference>
<evidence type="ECO:0000313" key="16">
    <source>
        <dbReference type="Proteomes" id="UP000235658"/>
    </source>
</evidence>
<evidence type="ECO:0000256" key="13">
    <source>
        <dbReference type="ARBA" id="ARBA00042859"/>
    </source>
</evidence>
<feature type="transmembrane region" description="Helical" evidence="14">
    <location>
        <begin position="306"/>
        <end position="329"/>
    </location>
</feature>
<dbReference type="GeneID" id="84577674"/>
<evidence type="ECO:0000256" key="3">
    <source>
        <dbReference type="ARBA" id="ARBA00022448"/>
    </source>
</evidence>
<feature type="transmembrane region" description="Helical" evidence="14">
    <location>
        <begin position="149"/>
        <end position="167"/>
    </location>
</feature>
<dbReference type="NCBIfam" id="NF006920">
    <property type="entry name" value="PRK09410.1-2"/>
    <property type="match status" value="1"/>
</dbReference>
<feature type="transmembrane region" description="Helical" evidence="14">
    <location>
        <begin position="126"/>
        <end position="143"/>
    </location>
</feature>
<comment type="subunit">
    <text evidence="2">Homodimer.</text>
</comment>
<evidence type="ECO:0000313" key="15">
    <source>
        <dbReference type="EMBL" id="PMC82262.1"/>
    </source>
</evidence>
<evidence type="ECO:0000256" key="10">
    <source>
        <dbReference type="ARBA" id="ARBA00037387"/>
    </source>
</evidence>
<dbReference type="EMBL" id="PNHP01000001">
    <property type="protein sequence ID" value="PMC82262.1"/>
    <property type="molecule type" value="Genomic_DNA"/>
</dbReference>
<reference evidence="15 16" key="1">
    <citation type="submission" date="2017-09" db="EMBL/GenBank/DDBJ databases">
        <title>Bacterial strain isolated from the female urinary microbiota.</title>
        <authorList>
            <person name="Thomas-White K."/>
            <person name="Kumar N."/>
            <person name="Forster S."/>
            <person name="Putonti C."/>
            <person name="Lawley T."/>
            <person name="Wolfe A.J."/>
        </authorList>
    </citation>
    <scope>NUCLEOTIDE SEQUENCE [LARGE SCALE GENOMIC DNA]</scope>
    <source>
        <strain evidence="15 16">UMB0204</strain>
    </source>
</reference>
<keyword evidence="6" id="KW-0598">Phosphotransferase system</keyword>
<dbReference type="AlphaFoldDB" id="A0A2N6UK74"/>
<dbReference type="InterPro" id="IPR004703">
    <property type="entry name" value="PTS_sugar-sp_permease"/>
</dbReference>
<evidence type="ECO:0000256" key="9">
    <source>
        <dbReference type="ARBA" id="ARBA00023136"/>
    </source>
</evidence>
<keyword evidence="3" id="KW-0813">Transport</keyword>
<evidence type="ECO:0000256" key="14">
    <source>
        <dbReference type="SAM" id="Phobius"/>
    </source>
</evidence>
<comment type="similarity">
    <text evidence="11">Belongs to the UlaA family.</text>
</comment>
<feature type="transmembrane region" description="Helical" evidence="14">
    <location>
        <begin position="93"/>
        <end position="114"/>
    </location>
</feature>
<dbReference type="GO" id="GO:0005886">
    <property type="term" value="C:plasma membrane"/>
    <property type="evidence" value="ECO:0007669"/>
    <property type="project" value="UniProtKB-SubCell"/>
</dbReference>
<keyword evidence="5" id="KW-0762">Sugar transport</keyword>
<dbReference type="PANTHER" id="PTHR33843:SF4">
    <property type="entry name" value="ASCORBATE-SPECIFIC PTS SYSTEM EIIC COMPONENT"/>
    <property type="match status" value="1"/>
</dbReference>
<dbReference type="RefSeq" id="WP_102197368.1">
    <property type="nucleotide sequence ID" value="NZ_CAUPDS010000005.1"/>
</dbReference>